<organism evidence="3 4">
    <name type="scientific">Plasmodium cynomolgi (strain B)</name>
    <dbReference type="NCBI Taxonomy" id="1120755"/>
    <lineage>
        <taxon>Eukaryota</taxon>
        <taxon>Sar</taxon>
        <taxon>Alveolata</taxon>
        <taxon>Apicomplexa</taxon>
        <taxon>Aconoidasida</taxon>
        <taxon>Haemosporida</taxon>
        <taxon>Plasmodiidae</taxon>
        <taxon>Plasmodium</taxon>
        <taxon>Plasmodium (Plasmodium)</taxon>
    </lineage>
</organism>
<dbReference type="PhylomeDB" id="K6URL2"/>
<sequence>MDEAVRQVEGQFAQGSVAGDGDRGSNGDSDGGEVEGRPFEKHVEEEIKRRGTDEETVNKLIRSKFIDMFKVDDAVKKTNKQIKKSQSVSALLELFHQKRPKNIINIMYMFMYICRFKNANMMEYIYDRRFAFLTDTFEQVLKFYLYMFRKNMNCSEGKKERTVILNSRNIIFLLKYMNKLKLFYINLNIYNLLFLIMSQSLHLFSIDSLVVLLAYLNEYSYYGSEVHKKINMSILSRIFELVRVDRSNLSRLHFGHFKLLVPLLVKHRYVGGVGGVGGVSGVGGVRRVDGDDDAAPRLLGHFAKDTERLIESVRSGQASTRSKDICDVLFYDSKTKEQKKNKENYMAYLENQHMQQRKKDIKFLYNFLQYLMLGKFAQGEETVQRLVDLFLDSLSLFQVEDVLAIFFNSEQLQHGEQYSSLVTRCKRELLQQKSLLKDFQINQVLSFIILGYRRSVLFRDYHRCLFSNARYVLRRDQSNKGTPPSLHTLPRLLSCRSQMRTLQRKHLLSSQAFRDPQFLYDFTHDIHIFVKFKNIHLLKFVYNMYLLSLLYYKNADVLRIVSEVSYDLIETNIFSFIDQYAYYMYEDLYIIIKAFKYVSFFQIELIEPWKKFFFLLNHFSNSLNLENIYDIFFFVHICNLQKLKCENYDVFRVLTGRMKRILEILDKHDLHQFSTHPHTYLLNILNLVREKRNEHVSSFAQAFFYSVYRRLCGDSEKTPSGNTPNESTPSGNPSCGNPSCENPSCEAREAYRQVNSRPYNFRDARLFLQAFLLYHNEKQDHLNLKILHFILFNVEEFLCQMCQNVNYYHSDYIYGTQMAEFLSLVRQLVDKKLYNGQIMRMLVLITKHMIHIQGVHNGSDYVSGVNIWKTFFARFPQVTDANVWCFIRRHAPPTFRA</sequence>
<name>K6URL2_PLACD</name>
<evidence type="ECO:0000256" key="1">
    <source>
        <dbReference type="SAM" id="MobiDB-lite"/>
    </source>
</evidence>
<evidence type="ECO:0000313" key="3">
    <source>
        <dbReference type="EMBL" id="GAB65779.1"/>
    </source>
</evidence>
<protein>
    <submittedName>
        <fullName evidence="3">Uncharacterized protein</fullName>
    </submittedName>
</protein>
<feature type="compositionally biased region" description="Basic and acidic residues" evidence="1">
    <location>
        <begin position="34"/>
        <end position="50"/>
    </location>
</feature>
<evidence type="ECO:0000313" key="4">
    <source>
        <dbReference type="Proteomes" id="UP000006319"/>
    </source>
</evidence>
<feature type="region of interest" description="Disordered" evidence="1">
    <location>
        <begin position="716"/>
        <end position="739"/>
    </location>
</feature>
<dbReference type="AlphaFoldDB" id="K6URL2"/>
<dbReference type="RefSeq" id="XP_004221726.1">
    <property type="nucleotide sequence ID" value="XM_004221678.1"/>
</dbReference>
<keyword evidence="2" id="KW-0472">Membrane</keyword>
<dbReference type="EMBL" id="DF157099">
    <property type="protein sequence ID" value="GAB65779.1"/>
    <property type="molecule type" value="Genomic_DNA"/>
</dbReference>
<dbReference type="OrthoDB" id="384673at2759"/>
<keyword evidence="2" id="KW-1133">Transmembrane helix</keyword>
<evidence type="ECO:0000256" key="2">
    <source>
        <dbReference type="SAM" id="Phobius"/>
    </source>
</evidence>
<feature type="region of interest" description="Disordered" evidence="1">
    <location>
        <begin position="1"/>
        <end position="50"/>
    </location>
</feature>
<accession>K6URL2</accession>
<dbReference type="OMA" id="DFTHDIH"/>
<keyword evidence="4" id="KW-1185">Reference proteome</keyword>
<gene>
    <name evidence="3" type="ORF">PCYB_072810</name>
</gene>
<feature type="transmembrane region" description="Helical" evidence="2">
    <location>
        <begin position="189"/>
        <end position="216"/>
    </location>
</feature>
<dbReference type="eggNOG" id="ENOG502TN9M">
    <property type="taxonomic scope" value="Eukaryota"/>
</dbReference>
<proteinExistence type="predicted"/>
<feature type="compositionally biased region" description="Polar residues" evidence="1">
    <location>
        <begin position="718"/>
        <end position="739"/>
    </location>
</feature>
<keyword evidence="2" id="KW-0812">Transmembrane</keyword>
<dbReference type="KEGG" id="pcy:PCYB_072810"/>
<dbReference type="VEuPathDB" id="PlasmoDB:PCYB_072810"/>
<reference evidence="3 4" key="1">
    <citation type="journal article" date="2012" name="Nat. Genet.">
        <title>Plasmodium cynomolgi genome sequences provide insight into Plasmodium vivax and the monkey malaria clade.</title>
        <authorList>
            <person name="Tachibana S."/>
            <person name="Sullivan S.A."/>
            <person name="Kawai S."/>
            <person name="Nakamura S."/>
            <person name="Kim H.R."/>
            <person name="Goto N."/>
            <person name="Arisue N."/>
            <person name="Palacpac N.M.Q."/>
            <person name="Honma H."/>
            <person name="Yagi M."/>
            <person name="Tougan T."/>
            <person name="Katakai Y."/>
            <person name="Kaneko O."/>
            <person name="Mita T."/>
            <person name="Kita K."/>
            <person name="Yasutomi Y."/>
            <person name="Sutton P.L."/>
            <person name="Shakhbatyan R."/>
            <person name="Horii T."/>
            <person name="Yasunaga T."/>
            <person name="Barnwell J.W."/>
            <person name="Escalante A.A."/>
            <person name="Carlton J.M."/>
            <person name="Tanabe K."/>
        </authorList>
    </citation>
    <scope>NUCLEOTIDE SEQUENCE [LARGE SCALE GENOMIC DNA]</scope>
    <source>
        <strain evidence="3 4">B</strain>
    </source>
</reference>
<dbReference type="GeneID" id="14692127"/>
<dbReference type="Proteomes" id="UP000006319">
    <property type="component" value="Chromosome 7"/>
</dbReference>